<dbReference type="Proteomes" id="UP000669179">
    <property type="component" value="Unassembled WGS sequence"/>
</dbReference>
<gene>
    <name evidence="3" type="ORF">J4573_24680</name>
</gene>
<organism evidence="3 4">
    <name type="scientific">Actinomadura barringtoniae</name>
    <dbReference type="NCBI Taxonomy" id="1427535"/>
    <lineage>
        <taxon>Bacteria</taxon>
        <taxon>Bacillati</taxon>
        <taxon>Actinomycetota</taxon>
        <taxon>Actinomycetes</taxon>
        <taxon>Streptosporangiales</taxon>
        <taxon>Thermomonosporaceae</taxon>
        <taxon>Actinomadura</taxon>
    </lineage>
</organism>
<accession>A0A939PCY2</accession>
<feature type="transmembrane region" description="Helical" evidence="2">
    <location>
        <begin position="92"/>
        <end position="109"/>
    </location>
</feature>
<proteinExistence type="predicted"/>
<keyword evidence="4" id="KW-1185">Reference proteome</keyword>
<feature type="region of interest" description="Disordered" evidence="1">
    <location>
        <begin position="117"/>
        <end position="151"/>
    </location>
</feature>
<name>A0A939PCY2_9ACTN</name>
<dbReference type="RefSeq" id="WP_208258206.1">
    <property type="nucleotide sequence ID" value="NZ_JAGEOJ010000010.1"/>
</dbReference>
<evidence type="ECO:0008006" key="5">
    <source>
        <dbReference type="Google" id="ProtNLM"/>
    </source>
</evidence>
<comment type="caution">
    <text evidence="3">The sequence shown here is derived from an EMBL/GenBank/DDBJ whole genome shotgun (WGS) entry which is preliminary data.</text>
</comment>
<evidence type="ECO:0000256" key="1">
    <source>
        <dbReference type="SAM" id="MobiDB-lite"/>
    </source>
</evidence>
<feature type="compositionally biased region" description="Acidic residues" evidence="1">
    <location>
        <begin position="119"/>
        <end position="142"/>
    </location>
</feature>
<reference evidence="3" key="1">
    <citation type="submission" date="2021-03" db="EMBL/GenBank/DDBJ databases">
        <authorList>
            <person name="Kanchanasin P."/>
            <person name="Saeng-In P."/>
            <person name="Phongsopitanun W."/>
            <person name="Yuki M."/>
            <person name="Kudo T."/>
            <person name="Ohkuma M."/>
            <person name="Tanasupawat S."/>
        </authorList>
    </citation>
    <scope>NUCLEOTIDE SEQUENCE</scope>
    <source>
        <strain evidence="3">GKU 128</strain>
    </source>
</reference>
<keyword evidence="2" id="KW-1133">Transmembrane helix</keyword>
<dbReference type="AlphaFoldDB" id="A0A939PCY2"/>
<evidence type="ECO:0000256" key="2">
    <source>
        <dbReference type="SAM" id="Phobius"/>
    </source>
</evidence>
<keyword evidence="2" id="KW-0472">Membrane</keyword>
<sequence>MTVTVAAAVEAAQGLAAVGFGLFTAYETIAGEAVDAASAIGLTVIALLGGAGMLGCAWGLVRAESWSRAPTALTQLFSLPVAWSLWQSDQHLIGLPLGVAAVIALVAVVSPPSTAWLVADDEDDDDGDEEEVEGAGENDEVTGDAKPRSDA</sequence>
<keyword evidence="2" id="KW-0812">Transmembrane</keyword>
<evidence type="ECO:0000313" key="4">
    <source>
        <dbReference type="Proteomes" id="UP000669179"/>
    </source>
</evidence>
<feature type="transmembrane region" description="Helical" evidence="2">
    <location>
        <begin position="40"/>
        <end position="61"/>
    </location>
</feature>
<evidence type="ECO:0000313" key="3">
    <source>
        <dbReference type="EMBL" id="MBO2450320.1"/>
    </source>
</evidence>
<protein>
    <recommendedName>
        <fullName evidence="5">Integral membrane protein</fullName>
    </recommendedName>
</protein>
<dbReference type="EMBL" id="JAGEOJ010000010">
    <property type="protein sequence ID" value="MBO2450320.1"/>
    <property type="molecule type" value="Genomic_DNA"/>
</dbReference>